<evidence type="ECO:0000313" key="3">
    <source>
        <dbReference type="Proteomes" id="UP001230300"/>
    </source>
</evidence>
<sequence length="127" mass="12442">TFIQTAGTGISALGGMTSAITSIASVALASIGPAAILGLVVAGLGLINNAFGDQISQMLTTVTQKGPEVIARFTQGIVSAIPQLIQSGTQLIAQFAQALAANIPAIVQAGVQIIAALVNGIGSNSGS</sequence>
<keyword evidence="1" id="KW-0812">Transmembrane</keyword>
<name>A0AAW6XHS0_9LACO</name>
<proteinExistence type="predicted"/>
<keyword evidence="1" id="KW-0472">Membrane</keyword>
<evidence type="ECO:0000313" key="2">
    <source>
        <dbReference type="EMBL" id="MDK6503661.1"/>
    </source>
</evidence>
<comment type="caution">
    <text evidence="2">The sequence shown here is derived from an EMBL/GenBank/DDBJ whole genome shotgun (WGS) entry which is preliminary data.</text>
</comment>
<dbReference type="RefSeq" id="WP_285043650.1">
    <property type="nucleotide sequence ID" value="NZ_JASOGN010000158.1"/>
</dbReference>
<feature type="non-terminal residue" evidence="2">
    <location>
        <position position="127"/>
    </location>
</feature>
<dbReference type="Proteomes" id="UP001230300">
    <property type="component" value="Unassembled WGS sequence"/>
</dbReference>
<feature type="transmembrane region" description="Helical" evidence="1">
    <location>
        <begin position="23"/>
        <end position="47"/>
    </location>
</feature>
<protein>
    <recommendedName>
        <fullName evidence="4">Phage tail tape measure protein</fullName>
    </recommendedName>
</protein>
<dbReference type="EMBL" id="JASOGN010000158">
    <property type="protein sequence ID" value="MDK6503661.1"/>
    <property type="molecule type" value="Genomic_DNA"/>
</dbReference>
<gene>
    <name evidence="2" type="ORF">QP235_10930</name>
</gene>
<keyword evidence="1" id="KW-1133">Transmembrane helix</keyword>
<reference evidence="2" key="1">
    <citation type="submission" date="2023-05" db="EMBL/GenBank/DDBJ databases">
        <title>Cataloging the Phylogenetic Diversity of Human Bladder Bacteria.</title>
        <authorList>
            <person name="Du J."/>
        </authorList>
    </citation>
    <scope>NUCLEOTIDE SEQUENCE</scope>
    <source>
        <strain evidence="2">UMB9226</strain>
    </source>
</reference>
<evidence type="ECO:0000256" key="1">
    <source>
        <dbReference type="SAM" id="Phobius"/>
    </source>
</evidence>
<organism evidence="2 3">
    <name type="scientific">Lactobacillus crispatus</name>
    <dbReference type="NCBI Taxonomy" id="47770"/>
    <lineage>
        <taxon>Bacteria</taxon>
        <taxon>Bacillati</taxon>
        <taxon>Bacillota</taxon>
        <taxon>Bacilli</taxon>
        <taxon>Lactobacillales</taxon>
        <taxon>Lactobacillaceae</taxon>
        <taxon>Lactobacillus</taxon>
    </lineage>
</organism>
<accession>A0AAW6XHS0</accession>
<evidence type="ECO:0008006" key="4">
    <source>
        <dbReference type="Google" id="ProtNLM"/>
    </source>
</evidence>
<dbReference type="AlphaFoldDB" id="A0AAW6XHS0"/>
<feature type="non-terminal residue" evidence="2">
    <location>
        <position position="1"/>
    </location>
</feature>